<comment type="caution">
    <text evidence="3">The sequence shown here is derived from an EMBL/GenBank/DDBJ whole genome shotgun (WGS) entry which is preliminary data.</text>
</comment>
<protein>
    <submittedName>
        <fullName evidence="3">Pimeloyl-ACP methyl ester carboxylesterase</fullName>
    </submittedName>
</protein>
<gene>
    <name evidence="3" type="ORF">J2S08_001319</name>
</gene>
<proteinExistence type="predicted"/>
<reference evidence="3 4" key="1">
    <citation type="submission" date="2023-07" db="EMBL/GenBank/DDBJ databases">
        <title>Genomic Encyclopedia of Type Strains, Phase IV (KMG-IV): sequencing the most valuable type-strain genomes for metagenomic binning, comparative biology and taxonomic classification.</title>
        <authorList>
            <person name="Goeker M."/>
        </authorList>
    </citation>
    <scope>NUCLEOTIDE SEQUENCE [LARGE SCALE GENOMIC DNA]</scope>
    <source>
        <strain evidence="3 4">DSM 23837</strain>
    </source>
</reference>
<dbReference type="InterPro" id="IPR050266">
    <property type="entry name" value="AB_hydrolase_sf"/>
</dbReference>
<accession>A0ABT9WRY0</accession>
<dbReference type="PRINTS" id="PR00111">
    <property type="entry name" value="ABHYDROLASE"/>
</dbReference>
<keyword evidence="1" id="KW-0378">Hydrolase</keyword>
<dbReference type="Gene3D" id="3.40.50.1820">
    <property type="entry name" value="alpha/beta hydrolase"/>
    <property type="match status" value="1"/>
</dbReference>
<dbReference type="RefSeq" id="WP_307227835.1">
    <property type="nucleotide sequence ID" value="NZ_JAUSTT010000006.1"/>
</dbReference>
<evidence type="ECO:0000256" key="1">
    <source>
        <dbReference type="ARBA" id="ARBA00022801"/>
    </source>
</evidence>
<dbReference type="InterPro" id="IPR000073">
    <property type="entry name" value="AB_hydrolase_1"/>
</dbReference>
<organism evidence="3 4">
    <name type="scientific">Bacillus chungangensis</name>
    <dbReference type="NCBI Taxonomy" id="587633"/>
    <lineage>
        <taxon>Bacteria</taxon>
        <taxon>Bacillati</taxon>
        <taxon>Bacillota</taxon>
        <taxon>Bacilli</taxon>
        <taxon>Bacillales</taxon>
        <taxon>Bacillaceae</taxon>
        <taxon>Bacillus</taxon>
    </lineage>
</organism>
<dbReference type="PANTHER" id="PTHR43798:SF31">
    <property type="entry name" value="AB HYDROLASE SUPERFAMILY PROTEIN YCLE"/>
    <property type="match status" value="1"/>
</dbReference>
<dbReference type="InterPro" id="IPR029058">
    <property type="entry name" value="AB_hydrolase_fold"/>
</dbReference>
<dbReference type="Pfam" id="PF00561">
    <property type="entry name" value="Abhydrolase_1"/>
    <property type="match status" value="1"/>
</dbReference>
<dbReference type="EMBL" id="JAUSTT010000006">
    <property type="protein sequence ID" value="MDQ0175485.1"/>
    <property type="molecule type" value="Genomic_DNA"/>
</dbReference>
<name>A0ABT9WRY0_9BACI</name>
<dbReference type="Proteomes" id="UP001223586">
    <property type="component" value="Unassembled WGS sequence"/>
</dbReference>
<evidence type="ECO:0000259" key="2">
    <source>
        <dbReference type="Pfam" id="PF00561"/>
    </source>
</evidence>
<evidence type="ECO:0000313" key="4">
    <source>
        <dbReference type="Proteomes" id="UP001223586"/>
    </source>
</evidence>
<keyword evidence="4" id="KW-1185">Reference proteome</keyword>
<feature type="domain" description="AB hydrolase-1" evidence="2">
    <location>
        <begin position="41"/>
        <end position="185"/>
    </location>
</feature>
<evidence type="ECO:0000313" key="3">
    <source>
        <dbReference type="EMBL" id="MDQ0175485.1"/>
    </source>
</evidence>
<dbReference type="SUPFAM" id="SSF53474">
    <property type="entry name" value="alpha/beta-Hydrolases"/>
    <property type="match status" value="1"/>
</dbReference>
<dbReference type="PANTHER" id="PTHR43798">
    <property type="entry name" value="MONOACYLGLYCEROL LIPASE"/>
    <property type="match status" value="1"/>
</dbReference>
<sequence length="253" mass="29148">MPYAMYNQQSIYYDDIGEGECVIFIHPPGMGRKTFVRQLPLQQQFRLILPDLSGNGESKKTTGYCTIADYANEIEAIRLHAGIEQLFVFGYSSGGTIAQEYALQYKNNVKGLILSGGFPLVASELFKVEHHLGIFMVNHFPKLLAKIISMSHFHEKDLQQALYKEMLKANLSIWAQFYEASLTYNCLPRLLQLQAPLMLLYGEKSDSINMHVRFYEDITNKEVHFIKKASHQLPTRRYKQVNNYIEQFILHNG</sequence>